<organism evidence="13 14">
    <name type="scientific">Saprolegnia parasitica (strain CBS 223.65)</name>
    <dbReference type="NCBI Taxonomy" id="695850"/>
    <lineage>
        <taxon>Eukaryota</taxon>
        <taxon>Sar</taxon>
        <taxon>Stramenopiles</taxon>
        <taxon>Oomycota</taxon>
        <taxon>Saprolegniomycetes</taxon>
        <taxon>Saprolegniales</taxon>
        <taxon>Saprolegniaceae</taxon>
        <taxon>Saprolegnia</taxon>
    </lineage>
</organism>
<dbReference type="UniPathway" id="UPA00143"/>
<keyword evidence="14" id="KW-1185">Reference proteome</keyword>
<evidence type="ECO:0000256" key="6">
    <source>
        <dbReference type="ARBA" id="ARBA00022786"/>
    </source>
</evidence>
<evidence type="ECO:0000256" key="5">
    <source>
        <dbReference type="ARBA" id="ARBA00022771"/>
    </source>
</evidence>
<dbReference type="SMART" id="SM00396">
    <property type="entry name" value="ZnF_UBR1"/>
    <property type="match status" value="1"/>
</dbReference>
<dbReference type="GO" id="GO:0071596">
    <property type="term" value="P:ubiquitin-dependent protein catabolic process via the N-end rule pathway"/>
    <property type="evidence" value="ECO:0007669"/>
    <property type="project" value="UniProtKB-UniRule"/>
</dbReference>
<dbReference type="STRING" id="695850.A0A067BVR0"/>
<dbReference type="FunFam" id="2.10.110.30:FF:000002">
    <property type="entry name" value="Putative e3 ubiquitin-protein ligase ubr3"/>
    <property type="match status" value="1"/>
</dbReference>
<gene>
    <name evidence="13" type="ORF">SPRG_14026</name>
</gene>
<evidence type="ECO:0000256" key="11">
    <source>
        <dbReference type="SAM" id="MobiDB-lite"/>
    </source>
</evidence>
<evidence type="ECO:0000256" key="7">
    <source>
        <dbReference type="ARBA" id="ARBA00022833"/>
    </source>
</evidence>
<evidence type="ECO:0000256" key="1">
    <source>
        <dbReference type="ARBA" id="ARBA00000900"/>
    </source>
</evidence>
<evidence type="ECO:0000256" key="9">
    <source>
        <dbReference type="PROSITE-ProRule" id="PRU00508"/>
    </source>
</evidence>
<keyword evidence="7 10" id="KW-0862">Zinc</keyword>
<dbReference type="PANTHER" id="PTHR21497">
    <property type="entry name" value="UBIQUITIN LIGASE E3 ALPHA-RELATED"/>
    <property type="match status" value="1"/>
</dbReference>
<keyword evidence="6 10" id="KW-0833">Ubl conjugation pathway</keyword>
<dbReference type="GO" id="GO:0000151">
    <property type="term" value="C:ubiquitin ligase complex"/>
    <property type="evidence" value="ECO:0007669"/>
    <property type="project" value="TreeGrafter"/>
</dbReference>
<dbReference type="Pfam" id="PF18995">
    <property type="entry name" value="PRT6_C"/>
    <property type="match status" value="1"/>
</dbReference>
<proteinExistence type="inferred from homology"/>
<dbReference type="GO" id="GO:0008270">
    <property type="term" value="F:zinc ion binding"/>
    <property type="evidence" value="ECO:0007669"/>
    <property type="project" value="UniProtKB-UniRule"/>
</dbReference>
<dbReference type="EMBL" id="KK583299">
    <property type="protein sequence ID" value="KDO20935.1"/>
    <property type="molecule type" value="Genomic_DNA"/>
</dbReference>
<comment type="similarity">
    <text evidence="8 10">Belongs to the E3 ubiquitin-protein ligase UBR1-like family.</text>
</comment>
<dbReference type="GO" id="GO:0061630">
    <property type="term" value="F:ubiquitin protein ligase activity"/>
    <property type="evidence" value="ECO:0007669"/>
    <property type="project" value="UniProtKB-UniRule"/>
</dbReference>
<evidence type="ECO:0000256" key="10">
    <source>
        <dbReference type="RuleBase" id="RU366018"/>
    </source>
</evidence>
<dbReference type="CDD" id="cd19673">
    <property type="entry name" value="UBR-box_UBR3"/>
    <property type="match status" value="1"/>
</dbReference>
<dbReference type="GO" id="GO:0005737">
    <property type="term" value="C:cytoplasm"/>
    <property type="evidence" value="ECO:0007669"/>
    <property type="project" value="TreeGrafter"/>
</dbReference>
<evidence type="ECO:0000313" key="13">
    <source>
        <dbReference type="EMBL" id="KDO20935.1"/>
    </source>
</evidence>
<evidence type="ECO:0000313" key="14">
    <source>
        <dbReference type="Proteomes" id="UP000030745"/>
    </source>
</evidence>
<dbReference type="RefSeq" id="XP_012208327.1">
    <property type="nucleotide sequence ID" value="XM_012352937.1"/>
</dbReference>
<sequence length="1625" mass="178876">MAATTTYTWLGALKAAIDGNPAAVTRKRMCGYEFRPGDMAWNCRQCQKDDTCVMCHKCFTASHAHLTHDVMFYYAQNGNGCCDCGDEEAWSPHGFCPDHNTAEIGNAPPPDILASVPSHLLAQARADVASDIKLFHAFAKTRRAGFRRKLPEDGPDTLYDLYVHVPDLNHQGSASLASTLPESVTLIQRNLSASEVLLWQSKLAKKQPANLCSIFHSHDVHANLNVVALCNRLSKCALSCDVGCRLVAEQMLLPESFLVDVIVADCLFPRHDNEALHSLIMALIPDPDFKQQFAIAFATSYPQLFQDFLLGLGLAGHGILGFGVQFLNRASFVHLLMHSFGFFNTLLRTLHETLASFAAPAIDSAIPCDVLPLLQPPGRLWDSIATYLSLSSAPTLPDVAVLQSLVPYHRHAPTEAFVDWFRHAALPLPGRLGLQLDATGFTSHRYTQVLLDLKYTLQIAHPTLLSSFPNELRLLFHTLSLSQGLGADARLQGNEPHVAYEGRHWIVAIELSSMLNELVAAVYANVVQHHVQPSEAVPRLVSAWHDAFCLWLATTNQYFAPATRDDGSYTLPRYGAACVRVSAHYPLHRSLCLLYRSLLGNQRLCHAFRDALQTSLDANHWHVHMLVLPLLEGLVWDAQVHAGLWKRNGWSVMNHSMNYGEPYYCMKFRNVDLLGLQLLADVVGIETFVPLLLDRYDAAHLDCASSSVREAMLAECLVLFCQLATEVPVLDSSRHPLFPALRHLVLLRLCVKPSSHSELFKSVNELCATYDVLCASNPVSIDALLKDIAAEICLPDQKVYTLKPEMYEEYNATSVHLTRKQHEVARVNRAQARATRFRTRAATPLAAAPAPLHVAHRSCLLTNMCFFLVLHPSLCSIVADVLRQLETIGSSSLVLATVHLLTLQMYALQQSPRDVQDTYLRVIDKLALLHTLRNLTSTNDELNRHVRWIVQALEAFPGLRPAPLTPAPATPPESTMPDRHARQTSAQQRALEKIQQQQAAFSKLLMDDDAMGMDDDPDDDDECAMCHETSTPLSSIGFVQVSGVNVVVPPRFKTPWEDMKRDVTPLTISCCGHVVHLSCWQAYYATQFQKVITGEAYLNAVDVKKGEFLCPVCKSIANVLVPLQPPTASPSIALPPTTDWAAWLTTTTTTLGHTTATAPESDVLGLMCMSIHRVATGSVEKSRPDRYLASACHAIASTLWHTRPAPVVLLQAAQSLRAVAPAADAYDSARALLMAGSELDGVETTETQTPTQIQKTWKGVVGAKPLLLQDLSAVLARGVLLAPTPIDQVRMVQLVSVAYAVQTFLWLVDETTAAVASDGDARVDDAAFVSHWFASARDVAQVASVVTQLCALPSDATFSAVALAWAAEDITRFHRVATDLVPGLAAIPVLPLDALPPPVASLVPKWIAAVHATYTTMDDPNNVLSQWQHKHASYVADWASVWQQDLAAAHVPLSSAYWRHMRSSFLTSLPHSYSELYMHLTKQTCPSCHLFPARPALCLMCGLVLCAASTCREATVASMASVSGACTLHAHKCGRGLGLFLLTVEGTVLLVSGKLAAYDSNGLYVDEYGEGFGERTSRFQFRGRPLFLDVSMRDRLLRLWETQSIHMEIVHNQNTVERIVINSFY</sequence>
<keyword evidence="4 10" id="KW-0479">Metal-binding</keyword>
<reference evidence="13 14" key="1">
    <citation type="journal article" date="2013" name="PLoS Genet.">
        <title>Distinctive expansion of potential virulence genes in the genome of the oomycete fish pathogen Saprolegnia parasitica.</title>
        <authorList>
            <person name="Jiang R.H."/>
            <person name="de Bruijn I."/>
            <person name="Haas B.J."/>
            <person name="Belmonte R."/>
            <person name="Lobach L."/>
            <person name="Christie J."/>
            <person name="van den Ackerveken G."/>
            <person name="Bottin A."/>
            <person name="Bulone V."/>
            <person name="Diaz-Moreno S.M."/>
            <person name="Dumas B."/>
            <person name="Fan L."/>
            <person name="Gaulin E."/>
            <person name="Govers F."/>
            <person name="Grenville-Briggs L.J."/>
            <person name="Horner N.R."/>
            <person name="Levin J.Z."/>
            <person name="Mammella M."/>
            <person name="Meijer H.J."/>
            <person name="Morris P."/>
            <person name="Nusbaum C."/>
            <person name="Oome S."/>
            <person name="Phillips A.J."/>
            <person name="van Rooyen D."/>
            <person name="Rzeszutek E."/>
            <person name="Saraiva M."/>
            <person name="Secombes C.J."/>
            <person name="Seidl M.F."/>
            <person name="Snel B."/>
            <person name="Stassen J.H."/>
            <person name="Sykes S."/>
            <person name="Tripathy S."/>
            <person name="van den Berg H."/>
            <person name="Vega-Arreguin J.C."/>
            <person name="Wawra S."/>
            <person name="Young S.K."/>
            <person name="Zeng Q."/>
            <person name="Dieguez-Uribeondo J."/>
            <person name="Russ C."/>
            <person name="Tyler B.M."/>
            <person name="van West P."/>
        </authorList>
    </citation>
    <scope>NUCLEOTIDE SEQUENCE [LARGE SCALE GENOMIC DNA]</scope>
    <source>
        <strain evidence="13 14">CBS 223.65</strain>
    </source>
</reference>
<dbReference type="PROSITE" id="PS51157">
    <property type="entry name" value="ZF_UBR"/>
    <property type="match status" value="1"/>
</dbReference>
<accession>A0A067BVR0</accession>
<feature type="domain" description="UBR-type" evidence="12">
    <location>
        <begin position="28"/>
        <end position="101"/>
    </location>
</feature>
<name>A0A067BVR0_SAPPC</name>
<comment type="catalytic activity">
    <reaction evidence="1 10">
        <text>S-ubiquitinyl-[E2 ubiquitin-conjugating enzyme]-L-cysteine + [acceptor protein]-L-lysine = [E2 ubiquitin-conjugating enzyme]-L-cysteine + N(6)-ubiquitinyl-[acceptor protein]-L-lysine.</text>
        <dbReference type="EC" id="2.3.2.27"/>
    </reaction>
</comment>
<evidence type="ECO:0000259" key="12">
    <source>
        <dbReference type="PROSITE" id="PS51157"/>
    </source>
</evidence>
<dbReference type="PANTHER" id="PTHR21497:SF24">
    <property type="entry name" value="E3 UBIQUITIN-PROTEIN LIGASE UBR1"/>
    <property type="match status" value="1"/>
</dbReference>
<dbReference type="Proteomes" id="UP000030745">
    <property type="component" value="Unassembled WGS sequence"/>
</dbReference>
<dbReference type="VEuPathDB" id="FungiDB:SPRG_14026"/>
<evidence type="ECO:0000256" key="3">
    <source>
        <dbReference type="ARBA" id="ARBA00022679"/>
    </source>
</evidence>
<dbReference type="InterPro" id="IPR055194">
    <property type="entry name" value="UBR1-like_WH"/>
</dbReference>
<comment type="function">
    <text evidence="10">Ubiquitin ligase protein which is a component of the N-end rule pathway. Recognizes and binds to proteins bearing specific N-terminal residues that are destabilizing according to the N-end rule, leading to their ubiquitination and subsequent degradation.</text>
</comment>
<dbReference type="KEGG" id="spar:SPRG_14026"/>
<evidence type="ECO:0000256" key="8">
    <source>
        <dbReference type="ARBA" id="ARBA00046341"/>
    </source>
</evidence>
<keyword evidence="5 10" id="KW-0863">Zinc-finger</keyword>
<comment type="pathway">
    <text evidence="2 10">Protein modification; protein ubiquitination.</text>
</comment>
<dbReference type="GeneID" id="24135859"/>
<dbReference type="InterPro" id="IPR039164">
    <property type="entry name" value="UBR1-like"/>
</dbReference>
<dbReference type="Pfam" id="PF02207">
    <property type="entry name" value="zf-UBR"/>
    <property type="match status" value="1"/>
</dbReference>
<dbReference type="OMA" id="EQLPKRM"/>
<feature type="zinc finger region" description="UBR-type" evidence="9">
    <location>
        <begin position="28"/>
        <end position="101"/>
    </location>
</feature>
<protein>
    <recommendedName>
        <fullName evidence="10">E3 ubiquitin-protein ligase</fullName>
        <ecNumber evidence="10">2.3.2.27</ecNumber>
    </recommendedName>
</protein>
<dbReference type="Pfam" id="PF22960">
    <property type="entry name" value="WHD_UBR1"/>
    <property type="match status" value="1"/>
</dbReference>
<dbReference type="InterPro" id="IPR003126">
    <property type="entry name" value="Znf_UBR"/>
</dbReference>
<evidence type="ECO:0000256" key="2">
    <source>
        <dbReference type="ARBA" id="ARBA00004906"/>
    </source>
</evidence>
<dbReference type="Gene3D" id="2.10.110.30">
    <property type="match status" value="1"/>
</dbReference>
<evidence type="ECO:0000256" key="4">
    <source>
        <dbReference type="ARBA" id="ARBA00022723"/>
    </source>
</evidence>
<dbReference type="InterPro" id="IPR044046">
    <property type="entry name" value="E3_ligase_UBR-like_C"/>
</dbReference>
<keyword evidence="3 10" id="KW-0808">Transferase</keyword>
<feature type="region of interest" description="Disordered" evidence="11">
    <location>
        <begin position="960"/>
        <end position="988"/>
    </location>
</feature>
<dbReference type="EC" id="2.3.2.27" evidence="10"/>
<dbReference type="OrthoDB" id="26387at2759"/>
<dbReference type="GO" id="GO:0016567">
    <property type="term" value="P:protein ubiquitination"/>
    <property type="evidence" value="ECO:0007669"/>
    <property type="project" value="UniProtKB-UniRule"/>
</dbReference>